<comment type="caution">
    <text evidence="2">The sequence shown here is derived from an EMBL/GenBank/DDBJ whole genome shotgun (WGS) entry which is preliminary data.</text>
</comment>
<gene>
    <name evidence="2" type="ORF">BFL38_10920</name>
</gene>
<dbReference type="Pfam" id="PF00682">
    <property type="entry name" value="HMGL-like"/>
    <property type="match status" value="1"/>
</dbReference>
<evidence type="ECO:0000313" key="2">
    <source>
        <dbReference type="EMBL" id="OEJ15961.1"/>
    </source>
</evidence>
<dbReference type="InterPro" id="IPR013785">
    <property type="entry name" value="Aldolase_TIM"/>
</dbReference>
<dbReference type="EMBL" id="MDCO01000001">
    <property type="protein sequence ID" value="OEJ15961.1"/>
    <property type="molecule type" value="Genomic_DNA"/>
</dbReference>
<keyword evidence="2" id="KW-0808">Transferase</keyword>
<name>A0A1E5NIG9_9SPIR</name>
<dbReference type="SUPFAM" id="SSF51569">
    <property type="entry name" value="Aldolase"/>
    <property type="match status" value="1"/>
</dbReference>
<feature type="domain" description="Pyruvate carboxyltransferase" evidence="1">
    <location>
        <begin position="6"/>
        <end position="245"/>
    </location>
</feature>
<dbReference type="InterPro" id="IPR000891">
    <property type="entry name" value="PYR_CT"/>
</dbReference>
<reference evidence="2 3" key="1">
    <citation type="submission" date="2016-08" db="EMBL/GenBank/DDBJ databases">
        <title>Characterization and recognition of Brachyspira hampsonii sp. nov., a novel intestinal spirochete that is pathogenic to pigs.</title>
        <authorList>
            <person name="Mirajkar N."/>
            <person name="La T."/>
            <person name="Phillips N."/>
            <person name="Hampson D."/>
            <person name="Gebhart C."/>
        </authorList>
    </citation>
    <scope>NUCLEOTIDE SEQUENCE [LARGE SCALE GENOMIC DNA]</scope>
    <source>
        <strain evidence="2 3">P280/1</strain>
    </source>
</reference>
<sequence>MIGNITVFDCTFREAGYQTGWFFDEDFCRDYYKFAQSAGIDYLELGFFHNKEADPNRGHFRYCSLDNEEIKNIFSITKNTVKLSAMRDIQRPLSELLPRKETVIDAVRILTRSSETDFSVLEKHVKEIKDLGYEVFINFTSSGHNTIDKNREFAKFAKQHEIPVIYFADTESIFTTEYVRNTLEACREEGIEAGMHFHDKNGTAEMLLEVALHYGCKYTDITMMGLGGKWHDGNLSTEHFLRKYNYNPGYEQTRLKTMLIQNLIKYNKSTAAVL</sequence>
<dbReference type="Gene3D" id="3.20.20.70">
    <property type="entry name" value="Aldolase class I"/>
    <property type="match status" value="1"/>
</dbReference>
<keyword evidence="2" id="KW-0670">Pyruvate</keyword>
<dbReference type="AlphaFoldDB" id="A0A1E5NIG9"/>
<dbReference type="GO" id="GO:0016740">
    <property type="term" value="F:transferase activity"/>
    <property type="evidence" value="ECO:0007669"/>
    <property type="project" value="UniProtKB-KW"/>
</dbReference>
<proteinExistence type="predicted"/>
<evidence type="ECO:0000259" key="1">
    <source>
        <dbReference type="Pfam" id="PF00682"/>
    </source>
</evidence>
<accession>A0A1E5NIG9</accession>
<protein>
    <submittedName>
        <fullName evidence="2">Pyruvate carboxyltransferase</fullName>
    </submittedName>
</protein>
<dbReference type="Proteomes" id="UP000095247">
    <property type="component" value="Unassembled WGS sequence"/>
</dbReference>
<organism evidence="2 3">
    <name type="scientific">Brachyspira hampsonii</name>
    <dbReference type="NCBI Taxonomy" id="1287055"/>
    <lineage>
        <taxon>Bacteria</taxon>
        <taxon>Pseudomonadati</taxon>
        <taxon>Spirochaetota</taxon>
        <taxon>Spirochaetia</taxon>
        <taxon>Brachyspirales</taxon>
        <taxon>Brachyspiraceae</taxon>
        <taxon>Brachyspira</taxon>
    </lineage>
</organism>
<evidence type="ECO:0000313" key="3">
    <source>
        <dbReference type="Proteomes" id="UP000095247"/>
    </source>
</evidence>
<dbReference type="RefSeq" id="WP_069725432.1">
    <property type="nucleotide sequence ID" value="NZ_MDCO01000001.1"/>
</dbReference>